<dbReference type="InterPro" id="IPR000160">
    <property type="entry name" value="GGDEF_dom"/>
</dbReference>
<dbReference type="Gene3D" id="3.30.70.270">
    <property type="match status" value="1"/>
</dbReference>
<organism evidence="3">
    <name type="scientific">bioreactor metagenome</name>
    <dbReference type="NCBI Taxonomy" id="1076179"/>
    <lineage>
        <taxon>unclassified sequences</taxon>
        <taxon>metagenomes</taxon>
        <taxon>ecological metagenomes</taxon>
    </lineage>
</organism>
<dbReference type="PROSITE" id="PS50887">
    <property type="entry name" value="GGDEF"/>
    <property type="match status" value="1"/>
</dbReference>
<dbReference type="InterPro" id="IPR043128">
    <property type="entry name" value="Rev_trsase/Diguanyl_cyclase"/>
</dbReference>
<evidence type="ECO:0000313" key="3">
    <source>
        <dbReference type="EMBL" id="MPM35750.1"/>
    </source>
</evidence>
<dbReference type="AlphaFoldDB" id="A0A644Z4C9"/>
<feature type="domain" description="GGDEF" evidence="2">
    <location>
        <begin position="209"/>
        <end position="331"/>
    </location>
</feature>
<dbReference type="InterPro" id="IPR050469">
    <property type="entry name" value="Diguanylate_Cyclase"/>
</dbReference>
<gene>
    <name evidence="3" type="ORF">SDC9_82343</name>
</gene>
<protein>
    <recommendedName>
        <fullName evidence="2">GGDEF domain-containing protein</fullName>
    </recommendedName>
</protein>
<feature type="transmembrane region" description="Helical" evidence="1">
    <location>
        <begin position="113"/>
        <end position="131"/>
    </location>
</feature>
<keyword evidence="1" id="KW-0812">Transmembrane</keyword>
<reference evidence="3" key="1">
    <citation type="submission" date="2019-08" db="EMBL/GenBank/DDBJ databases">
        <authorList>
            <person name="Kucharzyk K."/>
            <person name="Murdoch R.W."/>
            <person name="Higgins S."/>
            <person name="Loffler F."/>
        </authorList>
    </citation>
    <scope>NUCLEOTIDE SEQUENCE</scope>
</reference>
<feature type="transmembrane region" description="Helical" evidence="1">
    <location>
        <begin position="88"/>
        <end position="106"/>
    </location>
</feature>
<accession>A0A644Z4C9</accession>
<feature type="transmembrane region" description="Helical" evidence="1">
    <location>
        <begin position="40"/>
        <end position="58"/>
    </location>
</feature>
<keyword evidence="1" id="KW-1133">Transmembrane helix</keyword>
<dbReference type="SUPFAM" id="SSF55073">
    <property type="entry name" value="Nucleotide cyclase"/>
    <property type="match status" value="1"/>
</dbReference>
<feature type="transmembrane region" description="Helical" evidence="1">
    <location>
        <begin position="12"/>
        <end position="34"/>
    </location>
</feature>
<proteinExistence type="predicted"/>
<dbReference type="CDD" id="cd01949">
    <property type="entry name" value="GGDEF"/>
    <property type="match status" value="1"/>
</dbReference>
<dbReference type="PANTHER" id="PTHR45138:SF9">
    <property type="entry name" value="DIGUANYLATE CYCLASE DGCM-RELATED"/>
    <property type="match status" value="1"/>
</dbReference>
<keyword evidence="1" id="KW-0472">Membrane</keyword>
<feature type="transmembrane region" description="Helical" evidence="1">
    <location>
        <begin position="65"/>
        <end position="82"/>
    </location>
</feature>
<dbReference type="NCBIfam" id="TIGR00254">
    <property type="entry name" value="GGDEF"/>
    <property type="match status" value="1"/>
</dbReference>
<dbReference type="Pfam" id="PF00990">
    <property type="entry name" value="GGDEF"/>
    <property type="match status" value="1"/>
</dbReference>
<dbReference type="SMART" id="SM00267">
    <property type="entry name" value="GGDEF"/>
    <property type="match status" value="1"/>
</dbReference>
<dbReference type="InterPro" id="IPR029787">
    <property type="entry name" value="Nucleotide_cyclase"/>
</dbReference>
<name>A0A644Z4C9_9ZZZZ</name>
<dbReference type="GO" id="GO:0052621">
    <property type="term" value="F:diguanylate cyclase activity"/>
    <property type="evidence" value="ECO:0007669"/>
    <property type="project" value="TreeGrafter"/>
</dbReference>
<dbReference type="EMBL" id="VSSQ01007385">
    <property type="protein sequence ID" value="MPM35750.1"/>
    <property type="molecule type" value="Genomic_DNA"/>
</dbReference>
<evidence type="ECO:0000259" key="2">
    <source>
        <dbReference type="PROSITE" id="PS50887"/>
    </source>
</evidence>
<comment type="caution">
    <text evidence="3">The sequence shown here is derived from an EMBL/GenBank/DDBJ whole genome shotgun (WGS) entry which is preliminary data.</text>
</comment>
<feature type="transmembrane region" description="Helical" evidence="1">
    <location>
        <begin position="151"/>
        <end position="168"/>
    </location>
</feature>
<dbReference type="PANTHER" id="PTHR45138">
    <property type="entry name" value="REGULATORY COMPONENTS OF SENSORY TRANSDUCTION SYSTEM"/>
    <property type="match status" value="1"/>
</dbReference>
<evidence type="ECO:0000256" key="1">
    <source>
        <dbReference type="SAM" id="Phobius"/>
    </source>
</evidence>
<sequence>MNQSNIQLRLYKTVLLVGACLSVICIIGNYFSAFPFKADLKWIALLLITILAFIFSNNEKYAPHIMFGVFVFLILFFLPFAFTDSGGSSNNTTGYTFLLVIVITYLFSGWRRIFLISILIFIFMLMHALEYYYPEIITVYSDQSQFVDRMIQMPLLLLASFIIILQFTKEYERVNKKLYILAKFDELTGLYNRRMFNKEIDKAFKSSEKPIYLAFLDLNNFKKVNDKWGHSVGDKALIELSGILQKTFGLGKHIISRWGGDEFAIIYYGEKEEFIQKLEHTDTEFKAYVFAYEESAGISISVVSFSDYDTISEVFNAVDKQLYKNKQVLKA</sequence>